<evidence type="ECO:0000313" key="2">
    <source>
        <dbReference type="Proteomes" id="UP000318571"/>
    </source>
</evidence>
<proteinExistence type="predicted"/>
<reference evidence="1 2" key="1">
    <citation type="journal article" date="2018" name="Nat. Ecol. Evol.">
        <title>Genomic signatures of mitonuclear coevolution across populations of Tigriopus californicus.</title>
        <authorList>
            <person name="Barreto F.S."/>
            <person name="Watson E.T."/>
            <person name="Lima T.G."/>
            <person name="Willett C.S."/>
            <person name="Edmands S."/>
            <person name="Li W."/>
            <person name="Burton R.S."/>
        </authorList>
    </citation>
    <scope>NUCLEOTIDE SEQUENCE [LARGE SCALE GENOMIC DNA]</scope>
    <source>
        <strain evidence="1 2">San Diego</strain>
    </source>
</reference>
<keyword evidence="2" id="KW-1185">Reference proteome</keyword>
<dbReference type="AlphaFoldDB" id="A0A553PGH1"/>
<dbReference type="Proteomes" id="UP000318571">
    <property type="component" value="Chromosome 5"/>
</dbReference>
<gene>
    <name evidence="1" type="ORF">TCAL_13695</name>
</gene>
<evidence type="ECO:0000313" key="1">
    <source>
        <dbReference type="EMBL" id="TRY76765.1"/>
    </source>
</evidence>
<name>A0A553PGH1_TIGCA</name>
<dbReference type="EMBL" id="VCGU01000004">
    <property type="protein sequence ID" value="TRY76765.1"/>
    <property type="molecule type" value="Genomic_DNA"/>
</dbReference>
<comment type="caution">
    <text evidence="1">The sequence shown here is derived from an EMBL/GenBank/DDBJ whole genome shotgun (WGS) entry which is preliminary data.</text>
</comment>
<organism evidence="1 2">
    <name type="scientific">Tigriopus californicus</name>
    <name type="common">Marine copepod</name>
    <dbReference type="NCBI Taxonomy" id="6832"/>
    <lineage>
        <taxon>Eukaryota</taxon>
        <taxon>Metazoa</taxon>
        <taxon>Ecdysozoa</taxon>
        <taxon>Arthropoda</taxon>
        <taxon>Crustacea</taxon>
        <taxon>Multicrustacea</taxon>
        <taxon>Hexanauplia</taxon>
        <taxon>Copepoda</taxon>
        <taxon>Harpacticoida</taxon>
        <taxon>Harpacticidae</taxon>
        <taxon>Tigriopus</taxon>
    </lineage>
</organism>
<protein>
    <submittedName>
        <fullName evidence="1">Uncharacterized protein</fullName>
    </submittedName>
</protein>
<accession>A0A553PGH1</accession>
<sequence>MTLVKFGQKRSPTFRCPSHKGELVSQLKGSFWQKTCISLPKTLILAWLWYYKTSVSDASSQTGVAAKAVGQWISLYRDICSHWLEEKPNKMGGPGVIVEIDESVTCQGALDVWWILSIYEVRFPRHGGS</sequence>